<protein>
    <submittedName>
        <fullName evidence="1">Uncharacterized protein</fullName>
    </submittedName>
</protein>
<name>A0ACC0AA70_CATRO</name>
<comment type="caution">
    <text evidence="1">The sequence shown here is derived from an EMBL/GenBank/DDBJ whole genome shotgun (WGS) entry which is preliminary data.</text>
</comment>
<sequence length="153" mass="17793">MIENGKRPGTISSLIARKWNLTFNRRCRGYGHFVLAHQAEKVLFLPYPDSKRPRTDLVSVMKSRPRLIDFSYRDDAFQENVDIHKDSAIDVMIEDIRPLLHESCLAEDLDIAIDTYFEEVQNDETEIEWDSDEETNEYSDATFGDDSDEHFGT</sequence>
<organism evidence="1 2">
    <name type="scientific">Catharanthus roseus</name>
    <name type="common">Madagascar periwinkle</name>
    <name type="synonym">Vinca rosea</name>
    <dbReference type="NCBI Taxonomy" id="4058"/>
    <lineage>
        <taxon>Eukaryota</taxon>
        <taxon>Viridiplantae</taxon>
        <taxon>Streptophyta</taxon>
        <taxon>Embryophyta</taxon>
        <taxon>Tracheophyta</taxon>
        <taxon>Spermatophyta</taxon>
        <taxon>Magnoliopsida</taxon>
        <taxon>eudicotyledons</taxon>
        <taxon>Gunneridae</taxon>
        <taxon>Pentapetalae</taxon>
        <taxon>asterids</taxon>
        <taxon>lamiids</taxon>
        <taxon>Gentianales</taxon>
        <taxon>Apocynaceae</taxon>
        <taxon>Rauvolfioideae</taxon>
        <taxon>Vinceae</taxon>
        <taxon>Catharanthinae</taxon>
        <taxon>Catharanthus</taxon>
    </lineage>
</organism>
<evidence type="ECO:0000313" key="2">
    <source>
        <dbReference type="Proteomes" id="UP001060085"/>
    </source>
</evidence>
<keyword evidence="2" id="KW-1185">Reference proteome</keyword>
<evidence type="ECO:0000313" key="1">
    <source>
        <dbReference type="EMBL" id="KAI5656883.1"/>
    </source>
</evidence>
<proteinExistence type="predicted"/>
<dbReference type="Proteomes" id="UP001060085">
    <property type="component" value="Linkage Group LG06"/>
</dbReference>
<reference evidence="2" key="1">
    <citation type="journal article" date="2023" name="Nat. Plants">
        <title>Single-cell RNA sequencing provides a high-resolution roadmap for understanding the multicellular compartmentation of specialized metabolism.</title>
        <authorList>
            <person name="Sun S."/>
            <person name="Shen X."/>
            <person name="Li Y."/>
            <person name="Li Y."/>
            <person name="Wang S."/>
            <person name="Li R."/>
            <person name="Zhang H."/>
            <person name="Shen G."/>
            <person name="Guo B."/>
            <person name="Wei J."/>
            <person name="Xu J."/>
            <person name="St-Pierre B."/>
            <person name="Chen S."/>
            <person name="Sun C."/>
        </authorList>
    </citation>
    <scope>NUCLEOTIDE SEQUENCE [LARGE SCALE GENOMIC DNA]</scope>
</reference>
<gene>
    <name evidence="1" type="ORF">M9H77_25676</name>
</gene>
<accession>A0ACC0AA70</accession>
<dbReference type="EMBL" id="CM044706">
    <property type="protein sequence ID" value="KAI5656883.1"/>
    <property type="molecule type" value="Genomic_DNA"/>
</dbReference>